<sequence length="74" mass="8454">MSGSDSTLADLREISARIDRLVELCQRLTEENRSLRQSQEQLANERAVLLSKNEQARIRVEAMIARLKSLEQNA</sequence>
<dbReference type="NCBIfam" id="TIGR02449">
    <property type="entry name" value="TIGR02449 family protein"/>
    <property type="match status" value="1"/>
</dbReference>
<dbReference type="InterPro" id="IPR012662">
    <property type="entry name" value="CHP02449"/>
</dbReference>
<evidence type="ECO:0000313" key="2">
    <source>
        <dbReference type="EMBL" id="UXI69169.1"/>
    </source>
</evidence>
<dbReference type="RefSeq" id="WP_261696127.1">
    <property type="nucleotide sequence ID" value="NZ_CP104694.1"/>
</dbReference>
<name>A0ABY6BGM1_9GAMM</name>
<reference evidence="2" key="1">
    <citation type="submission" date="2022-09" db="EMBL/GenBank/DDBJ databases">
        <title>Tahibacter sp. nov., isolated from a fresh water.</title>
        <authorList>
            <person name="Baek J.H."/>
            <person name="Lee J.K."/>
            <person name="Kim J.M."/>
            <person name="Jeon C.O."/>
        </authorList>
    </citation>
    <scope>NUCLEOTIDE SEQUENCE</scope>
    <source>
        <strain evidence="2">W38</strain>
    </source>
</reference>
<accession>A0ABY6BGM1</accession>
<organism evidence="2 3">
    <name type="scientific">Tahibacter amnicola</name>
    <dbReference type="NCBI Taxonomy" id="2976241"/>
    <lineage>
        <taxon>Bacteria</taxon>
        <taxon>Pseudomonadati</taxon>
        <taxon>Pseudomonadota</taxon>
        <taxon>Gammaproteobacteria</taxon>
        <taxon>Lysobacterales</taxon>
        <taxon>Rhodanobacteraceae</taxon>
        <taxon>Tahibacter</taxon>
    </lineage>
</organism>
<keyword evidence="1" id="KW-0175">Coiled coil</keyword>
<dbReference type="EMBL" id="CP104694">
    <property type="protein sequence ID" value="UXI69169.1"/>
    <property type="molecule type" value="Genomic_DNA"/>
</dbReference>
<evidence type="ECO:0000256" key="1">
    <source>
        <dbReference type="SAM" id="Coils"/>
    </source>
</evidence>
<evidence type="ECO:0000313" key="3">
    <source>
        <dbReference type="Proteomes" id="UP001064632"/>
    </source>
</evidence>
<gene>
    <name evidence="2" type="ORF">N4264_05845</name>
</gene>
<protein>
    <submittedName>
        <fullName evidence="2">TIGR02449 family protein</fullName>
    </submittedName>
</protein>
<proteinExistence type="predicted"/>
<keyword evidence="3" id="KW-1185">Reference proteome</keyword>
<feature type="coiled-coil region" evidence="1">
    <location>
        <begin position="11"/>
        <end position="73"/>
    </location>
</feature>
<dbReference type="Proteomes" id="UP001064632">
    <property type="component" value="Chromosome"/>
</dbReference>